<keyword evidence="1" id="KW-0349">Heme</keyword>
<keyword evidence="6" id="KW-1185">Reference proteome</keyword>
<sequence length="306" mass="34578">MSETIHTHEHTSSGKTPYSQWLQTDVLHTLQRPVSDHPGEHAWIVHAQVSELYWMLIIKEIQTAQACLRANDLLQAQRTLLRVVAHHAPLDAIWRSLAWMTPNDLLAMLSRVGPTYGKDTALQGWTYRHMVYLLGIKQAEHLQHFEPQPQRWAQLDKALGEPSLYDDVLAYLARIGMEVPPAVLERDLRAPYTPSGAVEQVWRGIYAGPDTHPELQRLGETLADIAEGFMQWKHRHLMATRRTFGARPAYFGTEGVAWLRPTMEEIPFPELWSARTFIGDPQSSPVAAVCPHLARQAAEGAATRVA</sequence>
<accession>A0ABP8I5P5</accession>
<evidence type="ECO:0000313" key="6">
    <source>
        <dbReference type="Proteomes" id="UP001500975"/>
    </source>
</evidence>
<dbReference type="Proteomes" id="UP001500975">
    <property type="component" value="Unassembled WGS sequence"/>
</dbReference>
<dbReference type="Pfam" id="PF03301">
    <property type="entry name" value="Trp_dioxygenase"/>
    <property type="match status" value="2"/>
</dbReference>
<dbReference type="SUPFAM" id="SSF140959">
    <property type="entry name" value="Indolic compounds 2,3-dioxygenase-like"/>
    <property type="match status" value="1"/>
</dbReference>
<protein>
    <submittedName>
        <fullName evidence="5">Tryptophan 2,3-dioxygenase</fullName>
    </submittedName>
</protein>
<keyword evidence="4" id="KW-0823">Tryptophan catabolism</keyword>
<keyword evidence="2" id="KW-0560">Oxidoreductase</keyword>
<dbReference type="Gene3D" id="1.20.58.480">
    <property type="match status" value="1"/>
</dbReference>
<dbReference type="InterPro" id="IPR037217">
    <property type="entry name" value="Trp/Indoleamine_2_3_dOase-like"/>
</dbReference>
<evidence type="ECO:0000256" key="4">
    <source>
        <dbReference type="ARBA" id="ARBA00023079"/>
    </source>
</evidence>
<name>A0ABP8I5P5_9BURK</name>
<dbReference type="EMBL" id="BAABGJ010000076">
    <property type="protein sequence ID" value="GAA4351895.1"/>
    <property type="molecule type" value="Genomic_DNA"/>
</dbReference>
<keyword evidence="2" id="KW-0223">Dioxygenase</keyword>
<dbReference type="InterPro" id="IPR004981">
    <property type="entry name" value="Trp_2_3_dOase"/>
</dbReference>
<evidence type="ECO:0000256" key="3">
    <source>
        <dbReference type="ARBA" id="ARBA00023004"/>
    </source>
</evidence>
<keyword evidence="1" id="KW-0479">Metal-binding</keyword>
<organism evidence="5 6">
    <name type="scientific">Variovorax defluvii</name>
    <dbReference type="NCBI Taxonomy" id="913761"/>
    <lineage>
        <taxon>Bacteria</taxon>
        <taxon>Pseudomonadati</taxon>
        <taxon>Pseudomonadota</taxon>
        <taxon>Betaproteobacteria</taxon>
        <taxon>Burkholderiales</taxon>
        <taxon>Comamonadaceae</taxon>
        <taxon>Variovorax</taxon>
    </lineage>
</organism>
<dbReference type="PANTHER" id="PTHR10138:SF0">
    <property type="entry name" value="TRYPTOPHAN 2,3-DIOXYGENASE"/>
    <property type="match status" value="1"/>
</dbReference>
<gene>
    <name evidence="5" type="ORF">GCM10023165_40470</name>
</gene>
<comment type="caution">
    <text evidence="5">The sequence shown here is derived from an EMBL/GenBank/DDBJ whole genome shotgun (WGS) entry which is preliminary data.</text>
</comment>
<evidence type="ECO:0000313" key="5">
    <source>
        <dbReference type="EMBL" id="GAA4351895.1"/>
    </source>
</evidence>
<reference evidence="6" key="1">
    <citation type="journal article" date="2019" name="Int. J. Syst. Evol. Microbiol.">
        <title>The Global Catalogue of Microorganisms (GCM) 10K type strain sequencing project: providing services to taxonomists for standard genome sequencing and annotation.</title>
        <authorList>
            <consortium name="The Broad Institute Genomics Platform"/>
            <consortium name="The Broad Institute Genome Sequencing Center for Infectious Disease"/>
            <person name="Wu L."/>
            <person name="Ma J."/>
        </authorList>
    </citation>
    <scope>NUCLEOTIDE SEQUENCE [LARGE SCALE GENOMIC DNA]</scope>
    <source>
        <strain evidence="6">JCM 17804</strain>
    </source>
</reference>
<keyword evidence="3" id="KW-0408">Iron</keyword>
<evidence type="ECO:0000256" key="2">
    <source>
        <dbReference type="ARBA" id="ARBA00022964"/>
    </source>
</evidence>
<dbReference type="PANTHER" id="PTHR10138">
    <property type="entry name" value="TRYPTOPHAN 2,3-DIOXYGENASE"/>
    <property type="match status" value="1"/>
</dbReference>
<proteinExistence type="predicted"/>
<dbReference type="RefSeq" id="WP_345540179.1">
    <property type="nucleotide sequence ID" value="NZ_BAABGJ010000076.1"/>
</dbReference>
<evidence type="ECO:0000256" key="1">
    <source>
        <dbReference type="ARBA" id="ARBA00022617"/>
    </source>
</evidence>